<comment type="catalytic activity">
    <reaction evidence="6">
        <text>L-cysteinyl-[protein] + hexadecanoyl-CoA = S-hexadecanoyl-L-cysteinyl-[protein] + CoA</text>
        <dbReference type="Rhea" id="RHEA:36683"/>
        <dbReference type="Rhea" id="RHEA-COMP:10131"/>
        <dbReference type="Rhea" id="RHEA-COMP:11032"/>
        <dbReference type="ChEBI" id="CHEBI:29950"/>
        <dbReference type="ChEBI" id="CHEBI:57287"/>
        <dbReference type="ChEBI" id="CHEBI:57379"/>
        <dbReference type="ChEBI" id="CHEBI:74151"/>
        <dbReference type="EC" id="2.3.1.225"/>
    </reaction>
    <physiologicalReaction direction="left-to-right" evidence="6">
        <dbReference type="Rhea" id="RHEA:36684"/>
    </physiologicalReaction>
</comment>
<feature type="transmembrane region" description="Helical" evidence="7">
    <location>
        <begin position="14"/>
        <end position="33"/>
    </location>
</feature>
<keyword evidence="7" id="KW-0012">Acyltransferase</keyword>
<reference evidence="11" key="2">
    <citation type="submission" date="2023-11" db="UniProtKB">
        <authorList>
            <consortium name="WormBaseParasite"/>
        </authorList>
    </citation>
    <scope>IDENTIFICATION</scope>
</reference>
<feature type="compositionally biased region" description="Polar residues" evidence="8">
    <location>
        <begin position="620"/>
        <end position="634"/>
    </location>
</feature>
<evidence type="ECO:0000313" key="10">
    <source>
        <dbReference type="Proteomes" id="UP000050795"/>
    </source>
</evidence>
<keyword evidence="4 7" id="KW-0472">Membrane</keyword>
<dbReference type="Pfam" id="PF01529">
    <property type="entry name" value="DHHC"/>
    <property type="match status" value="1"/>
</dbReference>
<feature type="region of interest" description="Disordered" evidence="8">
    <location>
        <begin position="610"/>
        <end position="634"/>
    </location>
</feature>
<proteinExistence type="inferred from homology"/>
<dbReference type="EC" id="2.3.1.225" evidence="7"/>
<evidence type="ECO:0000256" key="2">
    <source>
        <dbReference type="ARBA" id="ARBA00022692"/>
    </source>
</evidence>
<feature type="transmembrane region" description="Helical" evidence="7">
    <location>
        <begin position="40"/>
        <end position="59"/>
    </location>
</feature>
<feature type="transmembrane region" description="Helical" evidence="7">
    <location>
        <begin position="184"/>
        <end position="210"/>
    </location>
</feature>
<evidence type="ECO:0000256" key="4">
    <source>
        <dbReference type="ARBA" id="ARBA00023136"/>
    </source>
</evidence>
<protein>
    <recommendedName>
        <fullName evidence="7">Palmitoyltransferase</fullName>
        <ecNumber evidence="7">2.3.1.225</ecNumber>
    </recommendedName>
</protein>
<keyword evidence="3 7" id="KW-1133">Transmembrane helix</keyword>
<dbReference type="AlphaFoldDB" id="A0AA85JST5"/>
<organism evidence="10 11">
    <name type="scientific">Trichobilharzia regenti</name>
    <name type="common">Nasal bird schistosome</name>
    <dbReference type="NCBI Taxonomy" id="157069"/>
    <lineage>
        <taxon>Eukaryota</taxon>
        <taxon>Metazoa</taxon>
        <taxon>Spiralia</taxon>
        <taxon>Lophotrochozoa</taxon>
        <taxon>Platyhelminthes</taxon>
        <taxon>Trematoda</taxon>
        <taxon>Digenea</taxon>
        <taxon>Strigeidida</taxon>
        <taxon>Schistosomatoidea</taxon>
        <taxon>Schistosomatidae</taxon>
        <taxon>Trichobilharzia</taxon>
    </lineage>
</organism>
<sequence>MSCQAFSRNIGPALIAWFLLIFLTGLYLVFICWDFSEETSYAFTAGHSLLFFFVISAFGRATFMDPGYYAMGVPGEKMTTMEKGSPRTVMYKSVDINGIPTRLKWCVTCEFYRPPRCSHCSICKHCIDTFDHHCPWLNNCIGRRNYRYFFSFLLSLTLHMIIVFGVSVTYVLMRTNQLSHYKVIIAIGVLILVGLLLLPVLGLTGFHIFLVSKGRTTNEQVTSKYDLDMNPYDRGLYRNWMNIFCTSQLPVLNRSNVVEVDMWGISYNGKSIPHLQASDFRSSLNNSELPNNCKPSDDSANAVKENAIVCEKTDSRNKINHATEQQNTADDVVAGVHRDLDNSLLPNANGKNASVNDSPNALVIAADQEMVSRSQSPVHGRSGEIKVNSNPSSLGIKSKLLGNKDQGKGQQTDTYTPKHIANLHSMGVDSVSAAQTGGNVQMEIMSNRDHFGTAGDHKTPLLRSQENSDVELIRGRQLQKFTSDNQSKSSNSLQRKQQEQGITVGIGRSSSRDFNPSRSSENTCPRTSSTSMMNLRDRVSLSTNTSPATFSQSRYGTAQDLNVTPSSPKSHSPLTVRDMHHGLSGVHTSNPQFVNYPHNNVSKGFMKSVRSDHRRHPPTHQVSRTPGTQGNQKHVLSHHSGAIHQLPPQSPHGLPPPLPPHGSQMSIPHVRPMWSPVVPPHGLSVSSPYFSPFDTTSHLSDGAPTSHLRLVRPPYFGNPNICPVDESHFFIDNSRLNESSVSKNISHSFASAYNPSVITQASSRPTPPLPPHNRIVSRSNAPNNRMQLTGPKNANHLIPGWQLEGDSSSPDGTFEISV</sequence>
<reference evidence="10" key="1">
    <citation type="submission" date="2022-06" db="EMBL/GenBank/DDBJ databases">
        <authorList>
            <person name="Berger JAMES D."/>
            <person name="Berger JAMES D."/>
        </authorList>
    </citation>
    <scope>NUCLEOTIDE SEQUENCE [LARGE SCALE GENOMIC DNA]</scope>
</reference>
<evidence type="ECO:0000256" key="3">
    <source>
        <dbReference type="ARBA" id="ARBA00022989"/>
    </source>
</evidence>
<feature type="compositionally biased region" description="Polar residues" evidence="8">
    <location>
        <begin position="521"/>
        <end position="533"/>
    </location>
</feature>
<feature type="domain" description="Palmitoyltransferase DHHC" evidence="9">
    <location>
        <begin position="102"/>
        <end position="223"/>
    </location>
</feature>
<feature type="region of interest" description="Disordered" evidence="8">
    <location>
        <begin position="760"/>
        <end position="782"/>
    </location>
</feature>
<evidence type="ECO:0000259" key="9">
    <source>
        <dbReference type="Pfam" id="PF01529"/>
    </source>
</evidence>
<keyword evidence="10" id="KW-1185">Reference proteome</keyword>
<keyword evidence="7" id="KW-0808">Transferase</keyword>
<comment type="domain">
    <text evidence="7">The DHHC domain is required for palmitoyltransferase activity.</text>
</comment>
<feature type="region of interest" description="Disordered" evidence="8">
    <location>
        <begin position="373"/>
        <end position="414"/>
    </location>
</feature>
<feature type="compositionally biased region" description="Polar residues" evidence="8">
    <location>
        <begin position="540"/>
        <end position="573"/>
    </location>
</feature>
<feature type="region of interest" description="Disordered" evidence="8">
    <location>
        <begin position="481"/>
        <end position="574"/>
    </location>
</feature>
<dbReference type="WBParaSite" id="TREG1_55130.1">
    <property type="protein sequence ID" value="TREG1_55130.1"/>
    <property type="gene ID" value="TREG1_55130"/>
</dbReference>
<evidence type="ECO:0000256" key="6">
    <source>
        <dbReference type="ARBA" id="ARBA00047790"/>
    </source>
</evidence>
<feature type="compositionally biased region" description="Low complexity" evidence="8">
    <location>
        <begin position="508"/>
        <end position="520"/>
    </location>
</feature>
<evidence type="ECO:0000256" key="1">
    <source>
        <dbReference type="ARBA" id="ARBA00004141"/>
    </source>
</evidence>
<dbReference type="InterPro" id="IPR001594">
    <property type="entry name" value="Palmitoyltrfase_DHHC"/>
</dbReference>
<comment type="subcellular location">
    <subcellularLocation>
        <location evidence="1">Membrane</location>
        <topology evidence="1">Multi-pass membrane protein</topology>
    </subcellularLocation>
</comment>
<dbReference type="GO" id="GO:0016020">
    <property type="term" value="C:membrane"/>
    <property type="evidence" value="ECO:0007669"/>
    <property type="project" value="UniProtKB-SubCell"/>
</dbReference>
<comment type="similarity">
    <text evidence="5">Belongs to the DHHC palmitoyltransferase family. ERF2/ZDHHC9 subfamily.</text>
</comment>
<keyword evidence="2 7" id="KW-0812">Transmembrane</keyword>
<evidence type="ECO:0000256" key="5">
    <source>
        <dbReference type="ARBA" id="ARBA00023463"/>
    </source>
</evidence>
<feature type="transmembrane region" description="Helical" evidence="7">
    <location>
        <begin position="148"/>
        <end position="172"/>
    </location>
</feature>
<dbReference type="PROSITE" id="PS50216">
    <property type="entry name" value="DHHC"/>
    <property type="match status" value="1"/>
</dbReference>
<dbReference type="PANTHER" id="PTHR12349">
    <property type="entry name" value="ANKYRIN REPEAT AND LEM DOMAIN-CONTAINING PROTEIN 2"/>
    <property type="match status" value="1"/>
</dbReference>
<evidence type="ECO:0000256" key="8">
    <source>
        <dbReference type="SAM" id="MobiDB-lite"/>
    </source>
</evidence>
<dbReference type="PANTHER" id="PTHR12349:SF2">
    <property type="entry name" value="PALMITOYLTRANSFERASE ZDHHC8"/>
    <property type="match status" value="1"/>
</dbReference>
<dbReference type="Proteomes" id="UP000050795">
    <property type="component" value="Unassembled WGS sequence"/>
</dbReference>
<dbReference type="GO" id="GO:0019706">
    <property type="term" value="F:protein-cysteine S-palmitoyltransferase activity"/>
    <property type="evidence" value="ECO:0007669"/>
    <property type="project" value="UniProtKB-EC"/>
</dbReference>
<name>A0AA85JST5_TRIRE</name>
<evidence type="ECO:0000313" key="11">
    <source>
        <dbReference type="WBParaSite" id="TREG1_55130.1"/>
    </source>
</evidence>
<feature type="compositionally biased region" description="Polar residues" evidence="8">
    <location>
        <begin position="481"/>
        <end position="501"/>
    </location>
</feature>
<evidence type="ECO:0000256" key="7">
    <source>
        <dbReference type="RuleBase" id="RU079119"/>
    </source>
</evidence>
<accession>A0AA85JST5</accession>